<dbReference type="NCBIfam" id="NF006562">
    <property type="entry name" value="PRK09065.1"/>
    <property type="match status" value="1"/>
</dbReference>
<dbReference type="Proteomes" id="UP001150001">
    <property type="component" value="Unassembled WGS sequence"/>
</dbReference>
<dbReference type="PANTHER" id="PTHR42695:SF5">
    <property type="entry name" value="GLUTAMINE AMIDOTRANSFERASE YLR126C-RELATED"/>
    <property type="match status" value="1"/>
</dbReference>
<name>A0A178J7F1_9VIBR</name>
<dbReference type="PROSITE" id="PS51273">
    <property type="entry name" value="GATASE_TYPE_1"/>
    <property type="match status" value="1"/>
</dbReference>
<dbReference type="SUPFAM" id="SSF52317">
    <property type="entry name" value="Class I glutamine amidotransferase-like"/>
    <property type="match status" value="1"/>
</dbReference>
<dbReference type="AlphaFoldDB" id="A0A178J7F1"/>
<dbReference type="EMBL" id="JAPFIT010000012">
    <property type="protein sequence ID" value="MDC5739869.1"/>
    <property type="molecule type" value="Genomic_DNA"/>
</dbReference>
<evidence type="ECO:0000313" key="4">
    <source>
        <dbReference type="Proteomes" id="UP000094761"/>
    </source>
</evidence>
<reference evidence="2" key="2">
    <citation type="submission" date="2022-11" db="EMBL/GenBank/DDBJ databases">
        <title>Role of the vibriolysin VemA secreted by the emergent pathogen Vibrio europaeus in the colonization of Manila clam mucus.</title>
        <authorList>
            <person name="Martinez C."/>
            <person name="Rodriguez S."/>
            <person name="Vences A."/>
            <person name="Barja J.L."/>
            <person name="Toranzo A.E."/>
            <person name="Dubert J."/>
        </authorList>
    </citation>
    <scope>NUCLEOTIDE SEQUENCE</scope>
    <source>
        <strain evidence="2">3454</strain>
    </source>
</reference>
<feature type="domain" description="Glutamine amidotransferase" evidence="1">
    <location>
        <begin position="57"/>
        <end position="199"/>
    </location>
</feature>
<evidence type="ECO:0000313" key="3">
    <source>
        <dbReference type="EMBL" id="OAM97468.1"/>
    </source>
</evidence>
<evidence type="ECO:0000259" key="1">
    <source>
        <dbReference type="Pfam" id="PF00117"/>
    </source>
</evidence>
<dbReference type="PANTHER" id="PTHR42695">
    <property type="entry name" value="GLUTAMINE AMIDOTRANSFERASE YLR126C-RELATED"/>
    <property type="match status" value="1"/>
</dbReference>
<evidence type="ECO:0000313" key="2">
    <source>
        <dbReference type="EMBL" id="MDC5739869.1"/>
    </source>
</evidence>
<dbReference type="InterPro" id="IPR029062">
    <property type="entry name" value="Class_I_gatase-like"/>
</dbReference>
<proteinExistence type="predicted"/>
<organism evidence="3 4">
    <name type="scientific">Vibrio europaeus</name>
    <dbReference type="NCBI Taxonomy" id="300876"/>
    <lineage>
        <taxon>Bacteria</taxon>
        <taxon>Pseudomonadati</taxon>
        <taxon>Pseudomonadota</taxon>
        <taxon>Gammaproteobacteria</taxon>
        <taxon>Vibrionales</taxon>
        <taxon>Vibrionaceae</taxon>
        <taxon>Vibrio</taxon>
        <taxon>Vibrio oreintalis group</taxon>
    </lineage>
</organism>
<reference evidence="3 4" key="1">
    <citation type="submission" date="2016-03" db="EMBL/GenBank/DDBJ databases">
        <title>Draft genome sequence of the Vibrio tubiashii subs. europaeus.</title>
        <authorList>
            <person name="Spinard E."/>
            <person name="Dubert J."/>
            <person name="Nelson D.R."/>
            <person name="Barja J.L."/>
        </authorList>
    </citation>
    <scope>NUCLEOTIDE SEQUENCE [LARGE SCALE GENOMIC DNA]</scope>
    <source>
        <strain evidence="4">PP-638</strain>
        <strain evidence="3">PP2-638</strain>
    </source>
</reference>
<keyword evidence="3" id="KW-0315">Glutamine amidotransferase</keyword>
<gene>
    <name evidence="3" type="ORF">AZ468_18130</name>
    <name evidence="2" type="ORF">OPW20_07305</name>
</gene>
<keyword evidence="3" id="KW-0808">Transferase</keyword>
<dbReference type="OrthoDB" id="9813383at2"/>
<comment type="caution">
    <text evidence="3">The sequence shown here is derived from an EMBL/GenBank/DDBJ whole genome shotgun (WGS) entry which is preliminary data.</text>
</comment>
<dbReference type="Gene3D" id="3.40.50.880">
    <property type="match status" value="1"/>
</dbReference>
<dbReference type="EMBL" id="LUAX01000007">
    <property type="protein sequence ID" value="OAM97468.1"/>
    <property type="molecule type" value="Genomic_DNA"/>
</dbReference>
<dbReference type="Proteomes" id="UP000094761">
    <property type="component" value="Unassembled WGS sequence"/>
</dbReference>
<keyword evidence="5" id="KW-1185">Reference proteome</keyword>
<dbReference type="CDD" id="cd01741">
    <property type="entry name" value="GATase1_1"/>
    <property type="match status" value="1"/>
</dbReference>
<dbReference type="InterPro" id="IPR044992">
    <property type="entry name" value="ChyE-like"/>
</dbReference>
<sequence length="241" mass="26722">MKKLLIVNVGSAPKSQLSKFGDFELWAKQAIGATTLEIEFHDGIANPLPKPHLLAGVIIMGSLSMVTEETNWMKRLAAEVVQLAELNVPTLGICFGHQLISYAFGGEVDFNPNGLEVGTVNISRLTSSKDDPLLSQLPEHFHAQAVHFQSVLALPKQAVRLAQSNLDQNHVFRVGECTWGVQFHPEFTPDIMLDVLENFQEELGEAQIEAKKQQVTSTPHAQQILKRFSRLCLAKHDTRHG</sequence>
<dbReference type="InterPro" id="IPR017926">
    <property type="entry name" value="GATASE"/>
</dbReference>
<dbReference type="RefSeq" id="WP_069668663.1">
    <property type="nucleotide sequence ID" value="NZ_JAPFIM010000015.1"/>
</dbReference>
<accession>A0A178J7F1</accession>
<dbReference type="GO" id="GO:0016740">
    <property type="term" value="F:transferase activity"/>
    <property type="evidence" value="ECO:0007669"/>
    <property type="project" value="UniProtKB-KW"/>
</dbReference>
<evidence type="ECO:0000313" key="5">
    <source>
        <dbReference type="Proteomes" id="UP001150001"/>
    </source>
</evidence>
<dbReference type="GO" id="GO:0005829">
    <property type="term" value="C:cytosol"/>
    <property type="evidence" value="ECO:0007669"/>
    <property type="project" value="TreeGrafter"/>
</dbReference>
<protein>
    <submittedName>
        <fullName evidence="3">Glutamine amidotransferase</fullName>
    </submittedName>
</protein>
<dbReference type="Pfam" id="PF00117">
    <property type="entry name" value="GATase"/>
    <property type="match status" value="1"/>
</dbReference>
<dbReference type="GeneID" id="78077643"/>